<evidence type="ECO:0000256" key="1">
    <source>
        <dbReference type="SAM" id="MobiDB-lite"/>
    </source>
</evidence>
<dbReference type="EMBL" id="DTGA01000058">
    <property type="protein sequence ID" value="HGB30742.1"/>
    <property type="molecule type" value="Genomic_DNA"/>
</dbReference>
<name>A0A7C3SQH0_9BACT</name>
<gene>
    <name evidence="2" type="ORF">ENV35_02550</name>
</gene>
<reference evidence="2" key="1">
    <citation type="journal article" date="2020" name="mSystems">
        <title>Genome- and Community-Level Interaction Insights into Carbon Utilization and Element Cycling Functions of Hydrothermarchaeota in Hydrothermal Sediment.</title>
        <authorList>
            <person name="Zhou Z."/>
            <person name="Liu Y."/>
            <person name="Xu W."/>
            <person name="Pan J."/>
            <person name="Luo Z.H."/>
            <person name="Li M."/>
        </authorList>
    </citation>
    <scope>NUCLEOTIDE SEQUENCE [LARGE SCALE GENOMIC DNA]</scope>
    <source>
        <strain evidence="2">SpSt-751</strain>
    </source>
</reference>
<accession>A0A7C3SQH0</accession>
<feature type="compositionally biased region" description="Polar residues" evidence="1">
    <location>
        <begin position="127"/>
        <end position="152"/>
    </location>
</feature>
<comment type="caution">
    <text evidence="2">The sequence shown here is derived from an EMBL/GenBank/DDBJ whole genome shotgun (WGS) entry which is preliminary data.</text>
</comment>
<evidence type="ECO:0000313" key="2">
    <source>
        <dbReference type="EMBL" id="HGB30742.1"/>
    </source>
</evidence>
<proteinExistence type="predicted"/>
<feature type="region of interest" description="Disordered" evidence="1">
    <location>
        <begin position="125"/>
        <end position="154"/>
    </location>
</feature>
<protein>
    <submittedName>
        <fullName evidence="2">Uncharacterized protein</fullName>
    </submittedName>
</protein>
<dbReference type="AlphaFoldDB" id="A0A7C3SQH0"/>
<sequence>MSNKEVNTMKRIIALILLGILLISFAYSQTQTQPQRRNFMSQEVQYLMRLVRDLRELDKDKKVSITKNQAQKLIPILQELLKTSMLPKKDADKFISRIEGVLTDEQLTYLDKLQIERQKRFEEMRQKMQQNPQGSQTGQGQINPQWRGSQNISEKERQEFQKFMEAWSKGQPLNPFYHVTMYKKQLNDLIDYLKKK</sequence>
<organism evidence="2">
    <name type="scientific">Dictyoglomus turgidum</name>
    <dbReference type="NCBI Taxonomy" id="513050"/>
    <lineage>
        <taxon>Bacteria</taxon>
        <taxon>Pseudomonadati</taxon>
        <taxon>Dictyoglomota</taxon>
        <taxon>Dictyoglomia</taxon>
        <taxon>Dictyoglomales</taxon>
        <taxon>Dictyoglomaceae</taxon>
        <taxon>Dictyoglomus</taxon>
    </lineage>
</organism>